<reference evidence="2 3" key="1">
    <citation type="submission" date="2020-08" db="EMBL/GenBank/DDBJ databases">
        <title>Streptomycin Non-resistant strain, P. mexicana.</title>
        <authorList>
            <person name="Ganesh-Kumar S."/>
            <person name="Zhe T."/>
            <person name="Yu Z."/>
            <person name="Min Y."/>
        </authorList>
    </citation>
    <scope>NUCLEOTIDE SEQUENCE [LARGE SCALE GENOMIC DNA]</scope>
    <source>
        <strain evidence="2 3">GTZY2</strain>
    </source>
</reference>
<dbReference type="InterPro" id="IPR000182">
    <property type="entry name" value="GNAT_dom"/>
</dbReference>
<dbReference type="SUPFAM" id="SSF55729">
    <property type="entry name" value="Acyl-CoA N-acyltransferases (Nat)"/>
    <property type="match status" value="1"/>
</dbReference>
<dbReference type="AlphaFoldDB" id="A0A7G9THU5"/>
<dbReference type="GO" id="GO:0016747">
    <property type="term" value="F:acyltransferase activity, transferring groups other than amino-acyl groups"/>
    <property type="evidence" value="ECO:0007669"/>
    <property type="project" value="InterPro"/>
</dbReference>
<dbReference type="InterPro" id="IPR051531">
    <property type="entry name" value="N-acetyltransferase"/>
</dbReference>
<dbReference type="PANTHER" id="PTHR43792">
    <property type="entry name" value="GNAT FAMILY, PUTATIVE (AFU_ORTHOLOGUE AFUA_3G00765)-RELATED-RELATED"/>
    <property type="match status" value="1"/>
</dbReference>
<proteinExistence type="predicted"/>
<dbReference type="PANTHER" id="PTHR43792:SF1">
    <property type="entry name" value="N-ACETYLTRANSFERASE DOMAIN-CONTAINING PROTEIN"/>
    <property type="match status" value="1"/>
</dbReference>
<dbReference type="PROSITE" id="PS51186">
    <property type="entry name" value="GNAT"/>
    <property type="match status" value="1"/>
</dbReference>
<feature type="domain" description="N-acetyltransferase" evidence="1">
    <location>
        <begin position="27"/>
        <end position="180"/>
    </location>
</feature>
<protein>
    <submittedName>
        <fullName evidence="2">GNAT family N-acetyltransferase</fullName>
    </submittedName>
</protein>
<name>A0A7G9THU5_PSEMX</name>
<dbReference type="Pfam" id="PF13302">
    <property type="entry name" value="Acetyltransf_3"/>
    <property type="match status" value="1"/>
</dbReference>
<dbReference type="Proteomes" id="UP000515838">
    <property type="component" value="Chromosome"/>
</dbReference>
<sequence length="181" mass="19682">MPGQVVAETPRLCLHAMSDRNDDDAALMLALLNDPGFIRHIADRGVRTLDQARAYLRDGALRSYAEHGFGMYAVRRKDTGALIGNCGLVRREGLDGPDLGYALLPMHAGRGFAHEAAQAVIADAATRLRLGRLQAIVNPDNVASIGLLQKLGFEFDKMIVLPHIEHALDLFHLPLPKEASA</sequence>
<dbReference type="EMBL" id="CP060731">
    <property type="protein sequence ID" value="QNN79670.1"/>
    <property type="molecule type" value="Genomic_DNA"/>
</dbReference>
<keyword evidence="2" id="KW-0808">Transferase</keyword>
<evidence type="ECO:0000259" key="1">
    <source>
        <dbReference type="PROSITE" id="PS51186"/>
    </source>
</evidence>
<dbReference type="Gene3D" id="3.40.630.30">
    <property type="match status" value="1"/>
</dbReference>
<evidence type="ECO:0000313" key="3">
    <source>
        <dbReference type="Proteomes" id="UP000515838"/>
    </source>
</evidence>
<evidence type="ECO:0000313" key="2">
    <source>
        <dbReference type="EMBL" id="QNN79670.1"/>
    </source>
</evidence>
<dbReference type="InterPro" id="IPR016181">
    <property type="entry name" value="Acyl_CoA_acyltransferase"/>
</dbReference>
<gene>
    <name evidence="2" type="ORF">IAE60_10280</name>
</gene>
<accession>A0A7G9THU5</accession>
<organism evidence="2 3">
    <name type="scientific">Pseudoxanthomonas mexicana</name>
    <dbReference type="NCBI Taxonomy" id="128785"/>
    <lineage>
        <taxon>Bacteria</taxon>
        <taxon>Pseudomonadati</taxon>
        <taxon>Pseudomonadota</taxon>
        <taxon>Gammaproteobacteria</taxon>
        <taxon>Lysobacterales</taxon>
        <taxon>Lysobacteraceae</taxon>
        <taxon>Pseudoxanthomonas</taxon>
    </lineage>
</organism>